<dbReference type="NCBIfam" id="NF041479">
    <property type="entry name" value="spor_membprot_YtrI"/>
    <property type="match status" value="1"/>
</dbReference>
<name>A0ABU6MIZ3_9BACI</name>
<keyword evidence="4" id="KW-1185">Reference proteome</keyword>
<accession>A0ABU6MIZ3</accession>
<comment type="caution">
    <text evidence="3">The sequence shown here is derived from an EMBL/GenBank/DDBJ whole genome shotgun (WGS) entry which is preliminary data.</text>
</comment>
<dbReference type="RefSeq" id="WP_066261579.1">
    <property type="nucleotide sequence ID" value="NZ_JARMAB010000011.1"/>
</dbReference>
<feature type="domain" description="Sporulation membrane protein YtrI C-terminal" evidence="2">
    <location>
        <begin position="80"/>
        <end position="165"/>
    </location>
</feature>
<proteinExistence type="predicted"/>
<sequence length="167" mass="19614">MRVPPLYRKPSWQRFLAGAVVGGCLSWIIFLFMFGALQEKQSKKISTQKSIIEDLQNDILIWQKEYKQINQKNAELLIVQNLQVKINNYKKYNIVDSQSIFEAEEAIKKDLNSLLAKDLDTVYKNRELILKTLENKTITINNRRYKLVIKDIFFYSNIVVNLELKLA</sequence>
<dbReference type="InterPro" id="IPR048198">
    <property type="entry name" value="YtrI"/>
</dbReference>
<dbReference type="Proteomes" id="UP001341444">
    <property type="component" value="Unassembled WGS sequence"/>
</dbReference>
<dbReference type="EMBL" id="JARMAB010000011">
    <property type="protein sequence ID" value="MED1203207.1"/>
    <property type="molecule type" value="Genomic_DNA"/>
</dbReference>
<feature type="transmembrane region" description="Helical" evidence="1">
    <location>
        <begin position="15"/>
        <end position="37"/>
    </location>
</feature>
<protein>
    <submittedName>
        <fullName evidence="3">Sporulation protein</fullName>
    </submittedName>
</protein>
<evidence type="ECO:0000259" key="2">
    <source>
        <dbReference type="Pfam" id="PF26347"/>
    </source>
</evidence>
<reference evidence="3 4" key="1">
    <citation type="submission" date="2023-03" db="EMBL/GenBank/DDBJ databases">
        <title>Bacillus Genome Sequencing.</title>
        <authorList>
            <person name="Dunlap C."/>
        </authorList>
    </citation>
    <scope>NUCLEOTIDE SEQUENCE [LARGE SCALE GENOMIC DNA]</scope>
    <source>
        <strain evidence="3 4">B-23453</strain>
    </source>
</reference>
<evidence type="ECO:0000256" key="1">
    <source>
        <dbReference type="SAM" id="Phobius"/>
    </source>
</evidence>
<evidence type="ECO:0000313" key="4">
    <source>
        <dbReference type="Proteomes" id="UP001341444"/>
    </source>
</evidence>
<keyword evidence="1" id="KW-1133">Transmembrane helix</keyword>
<gene>
    <name evidence="3" type="ORF">P4T90_08950</name>
</gene>
<dbReference type="InterPro" id="IPR058620">
    <property type="entry name" value="YtrI_C"/>
</dbReference>
<dbReference type="Pfam" id="PF26347">
    <property type="entry name" value="YtrI_sporulation"/>
    <property type="match status" value="1"/>
</dbReference>
<keyword evidence="1" id="KW-0812">Transmembrane</keyword>
<organism evidence="3 4">
    <name type="scientific">Heyndrickxia acidicola</name>
    <dbReference type="NCBI Taxonomy" id="209389"/>
    <lineage>
        <taxon>Bacteria</taxon>
        <taxon>Bacillati</taxon>
        <taxon>Bacillota</taxon>
        <taxon>Bacilli</taxon>
        <taxon>Bacillales</taxon>
        <taxon>Bacillaceae</taxon>
        <taxon>Heyndrickxia</taxon>
    </lineage>
</organism>
<keyword evidence="1" id="KW-0472">Membrane</keyword>
<evidence type="ECO:0000313" key="3">
    <source>
        <dbReference type="EMBL" id="MED1203207.1"/>
    </source>
</evidence>